<reference evidence="1" key="1">
    <citation type="submission" date="2022-04" db="EMBL/GenBank/DDBJ databases">
        <title>Genome of the entomopathogenic fungus Entomophthora muscae.</title>
        <authorList>
            <person name="Elya C."/>
            <person name="Lovett B.R."/>
            <person name="Lee E."/>
            <person name="Macias A.M."/>
            <person name="Hajek A.E."/>
            <person name="De Bivort B.L."/>
            <person name="Kasson M.T."/>
            <person name="De Fine Licht H.H."/>
            <person name="Stajich J.E."/>
        </authorList>
    </citation>
    <scope>NUCLEOTIDE SEQUENCE</scope>
    <source>
        <strain evidence="1">Berkeley</strain>
    </source>
</reference>
<gene>
    <name evidence="1" type="ORF">DSO57_1011172</name>
</gene>
<protein>
    <submittedName>
        <fullName evidence="1">Uncharacterized protein</fullName>
    </submittedName>
</protein>
<evidence type="ECO:0000313" key="2">
    <source>
        <dbReference type="Proteomes" id="UP001165960"/>
    </source>
</evidence>
<organism evidence="1 2">
    <name type="scientific">Entomophthora muscae</name>
    <dbReference type="NCBI Taxonomy" id="34485"/>
    <lineage>
        <taxon>Eukaryota</taxon>
        <taxon>Fungi</taxon>
        <taxon>Fungi incertae sedis</taxon>
        <taxon>Zoopagomycota</taxon>
        <taxon>Entomophthoromycotina</taxon>
        <taxon>Entomophthoromycetes</taxon>
        <taxon>Entomophthorales</taxon>
        <taxon>Entomophthoraceae</taxon>
        <taxon>Entomophthora</taxon>
    </lineage>
</organism>
<name>A0ACC2TH10_9FUNG</name>
<keyword evidence="2" id="KW-1185">Reference proteome</keyword>
<dbReference type="EMBL" id="QTSX02002878">
    <property type="protein sequence ID" value="KAJ9073954.1"/>
    <property type="molecule type" value="Genomic_DNA"/>
</dbReference>
<accession>A0ACC2TH10</accession>
<evidence type="ECO:0000313" key="1">
    <source>
        <dbReference type="EMBL" id="KAJ9073954.1"/>
    </source>
</evidence>
<comment type="caution">
    <text evidence="1">The sequence shown here is derived from an EMBL/GenBank/DDBJ whole genome shotgun (WGS) entry which is preliminary data.</text>
</comment>
<dbReference type="Proteomes" id="UP001165960">
    <property type="component" value="Unassembled WGS sequence"/>
</dbReference>
<proteinExistence type="predicted"/>
<sequence length="452" mass="51211">MTIEEGRRSHRISARISEKNISTAGIKDDLPVKIIGPKKSKITTAPEMIEGEEPESEQLEILDEDPLDYTADNNILPVRTLEDFYFYDAMSSNKLVSLDEVGADNRDVCGIGKVKASSEETEYFDNGEDDENEDDDNIPDEATKEAAAEELSQVVRLSSIFYWEIKYTPCGSSLIWIRTTYAWYKLLYPNPEYARFYINILKRTRLANIVVNSMTNNPNITYDEFLRDLPVISEQCAAFPNSPPIRIRSIDLLRYIPYIKDEVEAHVQANDAFELLSVPLFEKLMGTPDDEFALPESRPRQRSQRSDRRATSSNEDKTTPPVFTPTISKLASGFIQYTGALDGPKKKSPKEKSKNKKSIRRSFKKHFSRILTLGVHPRRSSHGKVALSSQSTTRRSMIRPPLVVSLSKQETTLWCQILLLVPIVLLGFVICFKMKMVLKKSLGALSSLDAIL</sequence>